<feature type="transmembrane region" description="Helical" evidence="1">
    <location>
        <begin position="106"/>
        <end position="126"/>
    </location>
</feature>
<dbReference type="EMBL" id="JAUCBP010000011">
    <property type="protein sequence ID" value="MDM7861546.1"/>
    <property type="molecule type" value="Genomic_DNA"/>
</dbReference>
<keyword evidence="1" id="KW-0472">Membrane</keyword>
<accession>A0ABT7SZD1</accession>
<feature type="transmembrane region" description="Helical" evidence="1">
    <location>
        <begin position="206"/>
        <end position="224"/>
    </location>
</feature>
<feature type="transmembrane region" description="Helical" evidence="1">
    <location>
        <begin position="236"/>
        <end position="262"/>
    </location>
</feature>
<sequence>MLLHALTANRALDMSVKVWFATALVGQLLFAIYIGFRYAIPVYMGTPEDMNMSPHITGYVPGDFSGNSMLLIHVFGAAILSACGMLQLIPALRARFPRVHRINGRIFFVMGLAGALTGLYLTWLRGTRLSDIGAIGISINGVLIVVAIYYAWRFAVEKKFAQHMRFAVHAFFLVNAVWTLRLFLMGWFLTTQGYGNNRTMDGPSDIAISFACYLLPMFLAELYFWAKQQSSAKRQWVVFGAMTLGCVITVIGVVAASMILWLPRIGTALGIV</sequence>
<feature type="transmembrane region" description="Helical" evidence="1">
    <location>
        <begin position="18"/>
        <end position="40"/>
    </location>
</feature>
<dbReference type="InterPro" id="IPR018750">
    <property type="entry name" value="DUF2306_membrane"/>
</dbReference>
<feature type="transmembrane region" description="Helical" evidence="1">
    <location>
        <begin position="70"/>
        <end position="94"/>
    </location>
</feature>
<keyword evidence="1" id="KW-1133">Transmembrane helix</keyword>
<comment type="caution">
    <text evidence="2">The sequence shown here is derived from an EMBL/GenBank/DDBJ whole genome shotgun (WGS) entry which is preliminary data.</text>
</comment>
<keyword evidence="1" id="KW-0812">Transmembrane</keyword>
<organism evidence="2 3">
    <name type="scientific">Alteromonas arenosi</name>
    <dbReference type="NCBI Taxonomy" id="3055817"/>
    <lineage>
        <taxon>Bacteria</taxon>
        <taxon>Pseudomonadati</taxon>
        <taxon>Pseudomonadota</taxon>
        <taxon>Gammaproteobacteria</taxon>
        <taxon>Alteromonadales</taxon>
        <taxon>Alteromonadaceae</taxon>
        <taxon>Alteromonas/Salinimonas group</taxon>
        <taxon>Alteromonas</taxon>
    </lineage>
</organism>
<protein>
    <submittedName>
        <fullName evidence="2">DUF2306 domain-containing protein</fullName>
    </submittedName>
</protein>
<feature type="transmembrane region" description="Helical" evidence="1">
    <location>
        <begin position="164"/>
        <end position="186"/>
    </location>
</feature>
<feature type="transmembrane region" description="Helical" evidence="1">
    <location>
        <begin position="132"/>
        <end position="152"/>
    </location>
</feature>
<gene>
    <name evidence="2" type="ORF">QTP81_13165</name>
</gene>
<dbReference type="RefSeq" id="WP_289366152.1">
    <property type="nucleotide sequence ID" value="NZ_JAUCBP010000011.1"/>
</dbReference>
<dbReference type="Proteomes" id="UP001234343">
    <property type="component" value="Unassembled WGS sequence"/>
</dbReference>
<evidence type="ECO:0000313" key="2">
    <source>
        <dbReference type="EMBL" id="MDM7861546.1"/>
    </source>
</evidence>
<name>A0ABT7SZD1_9ALTE</name>
<evidence type="ECO:0000313" key="3">
    <source>
        <dbReference type="Proteomes" id="UP001234343"/>
    </source>
</evidence>
<dbReference type="Pfam" id="PF10067">
    <property type="entry name" value="DUF2306"/>
    <property type="match status" value="1"/>
</dbReference>
<keyword evidence="3" id="KW-1185">Reference proteome</keyword>
<evidence type="ECO:0000256" key="1">
    <source>
        <dbReference type="SAM" id="Phobius"/>
    </source>
</evidence>
<proteinExistence type="predicted"/>
<reference evidence="2 3" key="1">
    <citation type="submission" date="2023-06" db="EMBL/GenBank/DDBJ databases">
        <title>Alteromonas sp. ASW11-36 isolated from intertidal sand.</title>
        <authorList>
            <person name="Li Y."/>
        </authorList>
    </citation>
    <scope>NUCLEOTIDE SEQUENCE [LARGE SCALE GENOMIC DNA]</scope>
    <source>
        <strain evidence="2 3">ASW11-36</strain>
    </source>
</reference>